<dbReference type="InterPro" id="IPR018485">
    <property type="entry name" value="FGGY_C"/>
</dbReference>
<dbReference type="FunFam" id="3.30.420.40:FF:000101">
    <property type="entry name" value="FGGY carbohydrate kinase domain-containing protein"/>
    <property type="match status" value="1"/>
</dbReference>
<feature type="domain" description="Carbohydrate kinase FGGY C-terminal" evidence="6">
    <location>
        <begin position="294"/>
        <end position="503"/>
    </location>
</feature>
<evidence type="ECO:0000256" key="1">
    <source>
        <dbReference type="ARBA" id="ARBA00009156"/>
    </source>
</evidence>
<evidence type="ECO:0000259" key="6">
    <source>
        <dbReference type="Pfam" id="PF02782"/>
    </source>
</evidence>
<dbReference type="EMBL" id="HBGA01115891">
    <property type="protein sequence ID" value="CAD9032034.1"/>
    <property type="molecule type" value="Transcribed_RNA"/>
</dbReference>
<protein>
    <recommendedName>
        <fullName evidence="4">FGGY carbohydrate kinase domain-containing protein</fullName>
    </recommendedName>
</protein>
<dbReference type="Gene3D" id="3.30.420.40">
    <property type="match status" value="1"/>
</dbReference>
<comment type="similarity">
    <text evidence="1">Belongs to the FGGY kinase family.</text>
</comment>
<dbReference type="CDD" id="cd07782">
    <property type="entry name" value="ASKHA_NBD_FGGY_D-RBK"/>
    <property type="match status" value="1"/>
</dbReference>
<evidence type="ECO:0000256" key="4">
    <source>
        <dbReference type="ARBA" id="ARBA00074355"/>
    </source>
</evidence>
<feature type="domain" description="Carbohydrate kinase FGGY N-terminal" evidence="5">
    <location>
        <begin position="9"/>
        <end position="274"/>
    </location>
</feature>
<organism evidence="7">
    <name type="scientific">Eutreptiella gymnastica</name>
    <dbReference type="NCBI Taxonomy" id="73025"/>
    <lineage>
        <taxon>Eukaryota</taxon>
        <taxon>Discoba</taxon>
        <taxon>Euglenozoa</taxon>
        <taxon>Euglenida</taxon>
        <taxon>Spirocuta</taxon>
        <taxon>Euglenophyceae</taxon>
        <taxon>Eutreptiales</taxon>
        <taxon>Eutreptiaceae</taxon>
        <taxon>Eutreptiella</taxon>
    </lineage>
</organism>
<keyword evidence="3" id="KW-0418">Kinase</keyword>
<reference evidence="7" key="1">
    <citation type="submission" date="2021-01" db="EMBL/GenBank/DDBJ databases">
        <authorList>
            <person name="Corre E."/>
            <person name="Pelletier E."/>
            <person name="Niang G."/>
            <person name="Scheremetjew M."/>
            <person name="Finn R."/>
            <person name="Kale V."/>
            <person name="Holt S."/>
            <person name="Cochrane G."/>
            <person name="Meng A."/>
            <person name="Brown T."/>
            <person name="Cohen L."/>
        </authorList>
    </citation>
    <scope>NUCLEOTIDE SEQUENCE</scope>
    <source>
        <strain evidence="7">NIES-381</strain>
    </source>
</reference>
<dbReference type="Pfam" id="PF00370">
    <property type="entry name" value="FGGY_N"/>
    <property type="match status" value="1"/>
</dbReference>
<name>A0A7S1NPH0_9EUGL</name>
<evidence type="ECO:0000256" key="3">
    <source>
        <dbReference type="ARBA" id="ARBA00022777"/>
    </source>
</evidence>
<sequence length="557" mass="60073">MVAADSPCFIGVDVGTGSARAGVFTKDGAMLGCHTHAIRTWKPKPDFVEQSSEDIWQACVTCIREAMVQAGVAPKQVQGLGFDATCSLVVLDGSCQPLTISPTRSDEQNVMVWMDHRAMEQAKRINSQPHEVMKYVGGSISLEMETPKLLWLKEQLPETFGKAAHFFDLPDFLTWRATGDFTRSLCSSVCKWTYLGHATAQREGTVGSWDPTYFEQVGLQELLDNKAQKIGSTMRPLGEAVGKGLTEEAATSMGLLPGTPVSTSAIDAHAGGIGVLGAGVDGLLDVKVLERRVALIGGTSTCHMAVSKDPCYIPGVWGPYFSAMVPDFWLSEGGQSATGALLDHVIFTHATSAALQERGRAEGKTVYELLNEELRLLAASEGVAAVPLLAMDVHVLPYFHGNRSPRADPLLTGAAVGLRLRDTVQELAVLYLATIQAIALGTRHIIEEMNDKGYQIDTIMACGGGTKNPVWMQEHANATGCAIILPREPEAVLLGGAMLGAVAGGQYTTITAAMSSMSQCGTELHSEPALKDFYNRKYAVFLEMYNDHQKYRKMMRG</sequence>
<dbReference type="PANTHER" id="PTHR43435">
    <property type="entry name" value="RIBULOKINASE"/>
    <property type="match status" value="1"/>
</dbReference>
<dbReference type="InterPro" id="IPR000577">
    <property type="entry name" value="Carb_kinase_FGGY"/>
</dbReference>
<dbReference type="InterPro" id="IPR018484">
    <property type="entry name" value="FGGY_N"/>
</dbReference>
<dbReference type="Pfam" id="PF02782">
    <property type="entry name" value="FGGY_C"/>
    <property type="match status" value="1"/>
</dbReference>
<gene>
    <name evidence="7" type="ORF">EGYM00392_LOCUS43176</name>
</gene>
<dbReference type="GO" id="GO:0019150">
    <property type="term" value="F:D-ribulokinase activity"/>
    <property type="evidence" value="ECO:0007669"/>
    <property type="project" value="TreeGrafter"/>
</dbReference>
<dbReference type="InterPro" id="IPR006003">
    <property type="entry name" value="FGGY_RbtK-like"/>
</dbReference>
<dbReference type="Gene3D" id="1.20.58.2240">
    <property type="match status" value="1"/>
</dbReference>
<dbReference type="PIRSF" id="PIRSF000538">
    <property type="entry name" value="GlpK"/>
    <property type="match status" value="1"/>
</dbReference>
<accession>A0A7S1NPH0</accession>
<evidence type="ECO:0000313" key="7">
    <source>
        <dbReference type="EMBL" id="CAD9032034.1"/>
    </source>
</evidence>
<dbReference type="PANTHER" id="PTHR43435:SF4">
    <property type="entry name" value="FGGY CARBOHYDRATE KINASE DOMAIN-CONTAINING PROTEIN"/>
    <property type="match status" value="1"/>
</dbReference>
<evidence type="ECO:0000256" key="2">
    <source>
        <dbReference type="ARBA" id="ARBA00022679"/>
    </source>
</evidence>
<dbReference type="GO" id="GO:0005737">
    <property type="term" value="C:cytoplasm"/>
    <property type="evidence" value="ECO:0007669"/>
    <property type="project" value="TreeGrafter"/>
</dbReference>
<dbReference type="NCBIfam" id="TIGR01315">
    <property type="entry name" value="5C_CHO_kinase"/>
    <property type="match status" value="1"/>
</dbReference>
<proteinExistence type="inferred from homology"/>
<dbReference type="SUPFAM" id="SSF53067">
    <property type="entry name" value="Actin-like ATPase domain"/>
    <property type="match status" value="2"/>
</dbReference>
<evidence type="ECO:0000259" key="5">
    <source>
        <dbReference type="Pfam" id="PF00370"/>
    </source>
</evidence>
<dbReference type="AlphaFoldDB" id="A0A7S1NPH0"/>
<keyword evidence="2" id="KW-0808">Transferase</keyword>
<dbReference type="GO" id="GO:0019321">
    <property type="term" value="P:pentose metabolic process"/>
    <property type="evidence" value="ECO:0007669"/>
    <property type="project" value="TreeGrafter"/>
</dbReference>
<dbReference type="InterPro" id="IPR043129">
    <property type="entry name" value="ATPase_NBD"/>
</dbReference>